<evidence type="ECO:0000313" key="2">
    <source>
        <dbReference type="EMBL" id="RVW90234.1"/>
    </source>
</evidence>
<dbReference type="PANTHER" id="PTHR34222:SF40">
    <property type="match status" value="1"/>
</dbReference>
<dbReference type="PANTHER" id="PTHR34222">
    <property type="entry name" value="GAG_PRE-INTEGRS DOMAIN-CONTAINING PROTEIN"/>
    <property type="match status" value="1"/>
</dbReference>
<dbReference type="EMBL" id="QGNW01000156">
    <property type="protein sequence ID" value="RVW90234.1"/>
    <property type="molecule type" value="Genomic_DNA"/>
</dbReference>
<dbReference type="AlphaFoldDB" id="A0A438I0H8"/>
<feature type="compositionally biased region" description="Polar residues" evidence="1">
    <location>
        <begin position="123"/>
        <end position="133"/>
    </location>
</feature>
<sequence length="133" mass="15462">MLNLMKFRVESFGRRPHPSLGEVFSEVRREESQRNVMLGKKLFGLVENSVLLGTTATTCRNPNNRHRSDDKPRVWCDHCNKPRHTHETCWKLRGKPADWKPVEWKTNKQGNSNRFPSKAHTVETPSLSKVQLN</sequence>
<accession>A0A438I0H8</accession>
<evidence type="ECO:0000256" key="1">
    <source>
        <dbReference type="SAM" id="MobiDB-lite"/>
    </source>
</evidence>
<comment type="caution">
    <text evidence="2">The sequence shown here is derived from an EMBL/GenBank/DDBJ whole genome shotgun (WGS) entry which is preliminary data.</text>
</comment>
<organism evidence="2 3">
    <name type="scientific">Vitis vinifera</name>
    <name type="common">Grape</name>
    <dbReference type="NCBI Taxonomy" id="29760"/>
    <lineage>
        <taxon>Eukaryota</taxon>
        <taxon>Viridiplantae</taxon>
        <taxon>Streptophyta</taxon>
        <taxon>Embryophyta</taxon>
        <taxon>Tracheophyta</taxon>
        <taxon>Spermatophyta</taxon>
        <taxon>Magnoliopsida</taxon>
        <taxon>eudicotyledons</taxon>
        <taxon>Gunneridae</taxon>
        <taxon>Pentapetalae</taxon>
        <taxon>rosids</taxon>
        <taxon>Vitales</taxon>
        <taxon>Vitaceae</taxon>
        <taxon>Viteae</taxon>
        <taxon>Vitis</taxon>
    </lineage>
</organism>
<evidence type="ECO:0000313" key="3">
    <source>
        <dbReference type="Proteomes" id="UP000288805"/>
    </source>
</evidence>
<feature type="region of interest" description="Disordered" evidence="1">
    <location>
        <begin position="101"/>
        <end position="133"/>
    </location>
</feature>
<reference evidence="2 3" key="1">
    <citation type="journal article" date="2018" name="PLoS Genet.">
        <title>Population sequencing reveals clonal diversity and ancestral inbreeding in the grapevine cultivar Chardonnay.</title>
        <authorList>
            <person name="Roach M.J."/>
            <person name="Johnson D.L."/>
            <person name="Bohlmann J."/>
            <person name="van Vuuren H.J."/>
            <person name="Jones S.J."/>
            <person name="Pretorius I.S."/>
            <person name="Schmidt S.A."/>
            <person name="Borneman A.R."/>
        </authorList>
    </citation>
    <scope>NUCLEOTIDE SEQUENCE [LARGE SCALE GENOMIC DNA]</scope>
    <source>
        <strain evidence="3">cv. Chardonnay</strain>
        <tissue evidence="2">Leaf</tissue>
    </source>
</reference>
<protein>
    <submittedName>
        <fullName evidence="2">Uncharacterized protein</fullName>
    </submittedName>
</protein>
<proteinExistence type="predicted"/>
<dbReference type="Proteomes" id="UP000288805">
    <property type="component" value="Unassembled WGS sequence"/>
</dbReference>
<name>A0A438I0H8_VITVI</name>
<gene>
    <name evidence="2" type="ORF">CK203_036788</name>
</gene>